<evidence type="ECO:0000259" key="2">
    <source>
        <dbReference type="Pfam" id="PF00248"/>
    </source>
</evidence>
<dbReference type="PANTHER" id="PTHR43364">
    <property type="entry name" value="NADH-SPECIFIC METHYLGLYOXAL REDUCTASE-RELATED"/>
    <property type="match status" value="1"/>
</dbReference>
<feature type="domain" description="NADP-dependent oxidoreductase" evidence="2">
    <location>
        <begin position="6"/>
        <end position="300"/>
    </location>
</feature>
<evidence type="ECO:0000313" key="4">
    <source>
        <dbReference type="Proteomes" id="UP000005627"/>
    </source>
</evidence>
<protein>
    <recommendedName>
        <fullName evidence="2">NADP-dependent oxidoreductase domain-containing protein</fullName>
    </recommendedName>
</protein>
<dbReference type="RefSeq" id="XP_003679343.1">
    <property type="nucleotide sequence ID" value="XM_003679295.1"/>
</dbReference>
<dbReference type="PANTHER" id="PTHR43364:SF4">
    <property type="entry name" value="NAD(P)-LINKED OXIDOREDUCTASE SUPERFAMILY PROTEIN"/>
    <property type="match status" value="1"/>
</dbReference>
<dbReference type="AlphaFoldDB" id="G8ZND8"/>
<reference evidence="3 4" key="1">
    <citation type="journal article" date="2011" name="Proc. Natl. Acad. Sci. U.S.A.">
        <title>Evolutionary erosion of yeast sex chromosomes by mating-type switching accidents.</title>
        <authorList>
            <person name="Gordon J.L."/>
            <person name="Armisen D."/>
            <person name="Proux-Wera E."/>
            <person name="Oheigeartaigh S.S."/>
            <person name="Byrne K.P."/>
            <person name="Wolfe K.H."/>
        </authorList>
    </citation>
    <scope>NUCLEOTIDE SEQUENCE [LARGE SCALE GENOMIC DNA]</scope>
    <source>
        <strain evidence="4">ATCC 10662 / CBS 1146 / NBRC 0425 / NCYC 2629 / NRRL Y-866</strain>
    </source>
</reference>
<dbReference type="OrthoDB" id="4030786at2759"/>
<dbReference type="SUPFAM" id="SSF51430">
    <property type="entry name" value="NAD(P)-linked oxidoreductase"/>
    <property type="match status" value="1"/>
</dbReference>
<organism evidence="3 4">
    <name type="scientific">Torulaspora delbrueckii</name>
    <name type="common">Yeast</name>
    <name type="synonym">Candida colliculosa</name>
    <dbReference type="NCBI Taxonomy" id="4950"/>
    <lineage>
        <taxon>Eukaryota</taxon>
        <taxon>Fungi</taxon>
        <taxon>Dikarya</taxon>
        <taxon>Ascomycota</taxon>
        <taxon>Saccharomycotina</taxon>
        <taxon>Saccharomycetes</taxon>
        <taxon>Saccharomycetales</taxon>
        <taxon>Saccharomycetaceae</taxon>
        <taxon>Torulaspora</taxon>
    </lineage>
</organism>
<sequence length="319" mass="35879">MAELPKIVYGAYPITALPKDEFSKLYSLLRENGVTEWDTARIYPGSEKSIGDLGIADDLVIDTKARSFEEGALTRDGIFESIKQSFDELKVDSVEIYYLHAPDPITPIEETIDAINELYKQGKFKKFGLSNYTPDDVKKIYEYAKSKNYVLPTVFQGNYNAFSRSIEKDLFPVLRKYGISFYAYSPIAGGFLVKSVQQIEEGAGRFKKGTMIGDLYSKLYNTPKLLKGLEKWDDIAKKYDIPKSHLAYRWIAFHSSLSKKDDDAVIIGGKNHEQVADTLNAFKEGALPKEAVAEIDDLWESIKDEAPVNNYVVAAGAMK</sequence>
<dbReference type="GO" id="GO:0016491">
    <property type="term" value="F:oxidoreductase activity"/>
    <property type="evidence" value="ECO:0007669"/>
    <property type="project" value="UniProtKB-KW"/>
</dbReference>
<dbReference type="GeneID" id="11502585"/>
<dbReference type="InterPro" id="IPR050523">
    <property type="entry name" value="AKR_Detox_Biosynth"/>
</dbReference>
<keyword evidence="4" id="KW-1185">Reference proteome</keyword>
<keyword evidence="1" id="KW-0560">Oxidoreductase</keyword>
<dbReference type="EMBL" id="HE616742">
    <property type="protein sequence ID" value="CCE90132.1"/>
    <property type="molecule type" value="Genomic_DNA"/>
</dbReference>
<dbReference type="Pfam" id="PF00248">
    <property type="entry name" value="Aldo_ket_red"/>
    <property type="match status" value="1"/>
</dbReference>
<proteinExistence type="predicted"/>
<dbReference type="HOGENOM" id="CLU_023205_1_1_1"/>
<evidence type="ECO:0000313" key="3">
    <source>
        <dbReference type="EMBL" id="CCE90132.1"/>
    </source>
</evidence>
<dbReference type="InterPro" id="IPR036812">
    <property type="entry name" value="NAD(P)_OxRdtase_dom_sf"/>
</dbReference>
<accession>G8ZND8</accession>
<dbReference type="InParanoid" id="G8ZND8"/>
<gene>
    <name evidence="3" type="primary">TDEL0A08000</name>
    <name evidence="3" type="ORF">TDEL_0A08000</name>
</gene>
<evidence type="ECO:0000256" key="1">
    <source>
        <dbReference type="ARBA" id="ARBA00023002"/>
    </source>
</evidence>
<dbReference type="Gene3D" id="3.20.20.100">
    <property type="entry name" value="NADP-dependent oxidoreductase domain"/>
    <property type="match status" value="1"/>
</dbReference>
<name>G8ZND8_TORDE</name>
<dbReference type="STRING" id="1076872.G8ZND8"/>
<dbReference type="KEGG" id="tdl:TDEL_0A08000"/>
<dbReference type="Proteomes" id="UP000005627">
    <property type="component" value="Chromosome 1"/>
</dbReference>
<dbReference type="eggNOG" id="ENOG502R41Z">
    <property type="taxonomic scope" value="Eukaryota"/>
</dbReference>
<dbReference type="CDD" id="cd19075">
    <property type="entry name" value="AKR_AKR7A1-5"/>
    <property type="match status" value="1"/>
</dbReference>
<dbReference type="InterPro" id="IPR023210">
    <property type="entry name" value="NADP_OxRdtase_dom"/>
</dbReference>